<protein>
    <recommendedName>
        <fullName evidence="3">CopG family transcriptional regulator</fullName>
    </recommendedName>
</protein>
<dbReference type="AlphaFoldDB" id="A0A9X8UL57"/>
<reference evidence="1 2" key="1">
    <citation type="submission" date="2019-03" db="EMBL/GenBank/DDBJ databases">
        <title>Genomic Encyclopedia of Type Strains, Phase IV (KMG-IV): sequencing the most valuable type-strain genomes for metagenomic binning, comparative biology and taxonomic classification.</title>
        <authorList>
            <person name="Goeker M."/>
        </authorList>
    </citation>
    <scope>NUCLEOTIDE SEQUENCE [LARGE SCALE GENOMIC DNA]</scope>
    <source>
        <strain evidence="1 2">DSM 100433</strain>
    </source>
</reference>
<accession>A0A9X8UL57</accession>
<comment type="caution">
    <text evidence="1">The sequence shown here is derived from an EMBL/GenBank/DDBJ whole genome shotgun (WGS) entry which is preliminary data.</text>
</comment>
<dbReference type="Proteomes" id="UP000294682">
    <property type="component" value="Unassembled WGS sequence"/>
</dbReference>
<dbReference type="EMBL" id="SLUK01000001">
    <property type="protein sequence ID" value="TCL45076.1"/>
    <property type="molecule type" value="Genomic_DNA"/>
</dbReference>
<evidence type="ECO:0000313" key="2">
    <source>
        <dbReference type="Proteomes" id="UP000294682"/>
    </source>
</evidence>
<evidence type="ECO:0008006" key="3">
    <source>
        <dbReference type="Google" id="ProtNLM"/>
    </source>
</evidence>
<proteinExistence type="predicted"/>
<sequence length="58" mass="6712">MACPKMGRPTDNPKDKALFIRLDNESYEVLEAYCEQEQVKKAEAARRGIKKLKDDLKK</sequence>
<dbReference type="RefSeq" id="WP_165873042.1">
    <property type="nucleotide sequence ID" value="NZ_SLUK01000001.1"/>
</dbReference>
<organism evidence="1 2">
    <name type="scientific">Harryflintia acetispora</name>
    <dbReference type="NCBI Taxonomy" id="1849041"/>
    <lineage>
        <taxon>Bacteria</taxon>
        <taxon>Bacillati</taxon>
        <taxon>Bacillota</taxon>
        <taxon>Clostridia</taxon>
        <taxon>Eubacteriales</taxon>
        <taxon>Oscillospiraceae</taxon>
        <taxon>Harryflintia</taxon>
    </lineage>
</organism>
<evidence type="ECO:0000313" key="1">
    <source>
        <dbReference type="EMBL" id="TCL45076.1"/>
    </source>
</evidence>
<gene>
    <name evidence="1" type="ORF">EDD78_10153</name>
</gene>
<name>A0A9X8UL57_9FIRM</name>
<keyword evidence="2" id="KW-1185">Reference proteome</keyword>